<name>A0A0N4YFR9_NIPBR</name>
<feature type="region of interest" description="Disordered" evidence="1">
    <location>
        <begin position="1"/>
        <end position="21"/>
    </location>
</feature>
<dbReference type="AlphaFoldDB" id="A0A0N4YFR9"/>
<dbReference type="WBParaSite" id="NBR_0001561401-mRNA-1">
    <property type="protein sequence ID" value="NBR_0001561401-mRNA-1"/>
    <property type="gene ID" value="NBR_0001561401"/>
</dbReference>
<feature type="compositionally biased region" description="Acidic residues" evidence="1">
    <location>
        <begin position="1"/>
        <end position="10"/>
    </location>
</feature>
<dbReference type="EMBL" id="UYSL01021815">
    <property type="protein sequence ID" value="VDL79209.1"/>
    <property type="molecule type" value="Genomic_DNA"/>
</dbReference>
<evidence type="ECO:0000313" key="2">
    <source>
        <dbReference type="EMBL" id="VDL79209.1"/>
    </source>
</evidence>
<protein>
    <submittedName>
        <fullName evidence="4">Ovule protein</fullName>
    </submittedName>
</protein>
<reference evidence="4" key="1">
    <citation type="submission" date="2017-02" db="UniProtKB">
        <authorList>
            <consortium name="WormBaseParasite"/>
        </authorList>
    </citation>
    <scope>IDENTIFICATION</scope>
</reference>
<gene>
    <name evidence="2" type="ORF">NBR_LOCUS15615</name>
</gene>
<accession>A0A0N4YFR9</accession>
<evidence type="ECO:0000313" key="3">
    <source>
        <dbReference type="Proteomes" id="UP000271162"/>
    </source>
</evidence>
<evidence type="ECO:0000313" key="4">
    <source>
        <dbReference type="WBParaSite" id="NBR_0001561401-mRNA-1"/>
    </source>
</evidence>
<sequence length="93" mass="10772">MAYAQVEEEPLNNRVEKVSSSTPNRGALWFSEEYNITGNLSSASKRLESINMLYHYLVKVSCLFEFPFNSRNDPQPEIHIFLLDLPRPLSFFS</sequence>
<organism evidence="4">
    <name type="scientific">Nippostrongylus brasiliensis</name>
    <name type="common">Rat hookworm</name>
    <dbReference type="NCBI Taxonomy" id="27835"/>
    <lineage>
        <taxon>Eukaryota</taxon>
        <taxon>Metazoa</taxon>
        <taxon>Ecdysozoa</taxon>
        <taxon>Nematoda</taxon>
        <taxon>Chromadorea</taxon>
        <taxon>Rhabditida</taxon>
        <taxon>Rhabditina</taxon>
        <taxon>Rhabditomorpha</taxon>
        <taxon>Strongyloidea</taxon>
        <taxon>Heligmosomidae</taxon>
        <taxon>Nippostrongylus</taxon>
    </lineage>
</organism>
<keyword evidence="3" id="KW-1185">Reference proteome</keyword>
<dbReference type="Proteomes" id="UP000271162">
    <property type="component" value="Unassembled WGS sequence"/>
</dbReference>
<reference evidence="2 3" key="2">
    <citation type="submission" date="2018-11" db="EMBL/GenBank/DDBJ databases">
        <authorList>
            <consortium name="Pathogen Informatics"/>
        </authorList>
    </citation>
    <scope>NUCLEOTIDE SEQUENCE [LARGE SCALE GENOMIC DNA]</scope>
</reference>
<evidence type="ECO:0000256" key="1">
    <source>
        <dbReference type="SAM" id="MobiDB-lite"/>
    </source>
</evidence>
<proteinExistence type="predicted"/>